<keyword evidence="3" id="KW-1185">Reference proteome</keyword>
<name>A0A5P2G095_9BACT</name>
<evidence type="ECO:0000313" key="2">
    <source>
        <dbReference type="EMBL" id="QES87242.1"/>
    </source>
</evidence>
<dbReference type="OrthoDB" id="629230at2"/>
<dbReference type="KEGG" id="arac:E0W69_000720"/>
<dbReference type="Proteomes" id="UP000292424">
    <property type="component" value="Chromosome"/>
</dbReference>
<keyword evidence="1" id="KW-0732">Signal</keyword>
<protein>
    <recommendedName>
        <fullName evidence="4">Tetratricopeptide repeat protein</fullName>
    </recommendedName>
</protein>
<dbReference type="RefSeq" id="WP_131328120.1">
    <property type="nucleotide sequence ID" value="NZ_CP044016.1"/>
</dbReference>
<accession>A0A5P2G095</accession>
<organism evidence="2 3">
    <name type="scientific">Rhizosphaericola mali</name>
    <dbReference type="NCBI Taxonomy" id="2545455"/>
    <lineage>
        <taxon>Bacteria</taxon>
        <taxon>Pseudomonadati</taxon>
        <taxon>Bacteroidota</taxon>
        <taxon>Chitinophagia</taxon>
        <taxon>Chitinophagales</taxon>
        <taxon>Chitinophagaceae</taxon>
        <taxon>Rhizosphaericola</taxon>
    </lineage>
</organism>
<feature type="chain" id="PRO_5024347779" description="Tetratricopeptide repeat protein" evidence="1">
    <location>
        <begin position="22"/>
        <end position="449"/>
    </location>
</feature>
<dbReference type="AlphaFoldDB" id="A0A5P2G095"/>
<evidence type="ECO:0008006" key="4">
    <source>
        <dbReference type="Google" id="ProtNLM"/>
    </source>
</evidence>
<reference evidence="2 3" key="1">
    <citation type="submission" date="2019-09" db="EMBL/GenBank/DDBJ databases">
        <title>Complete genome sequence of Arachidicoccus sp. B3-10 isolated from apple orchard soil.</title>
        <authorList>
            <person name="Kim H.S."/>
            <person name="Han K.-I."/>
            <person name="Suh M.K."/>
            <person name="Lee K.C."/>
            <person name="Eom M.K."/>
            <person name="Kim J.-S."/>
            <person name="Kang S.W."/>
            <person name="Sin Y."/>
            <person name="Lee J.-S."/>
        </authorList>
    </citation>
    <scope>NUCLEOTIDE SEQUENCE [LARGE SCALE GENOMIC DNA]</scope>
    <source>
        <strain evidence="2 3">B3-10</strain>
    </source>
</reference>
<gene>
    <name evidence="2" type="ORF">E0W69_000720</name>
</gene>
<sequence length="449" mass="49263">MKRKKLILPVLLLSLSASTFAQKLDKDKLTTLIATKKLDEAKTDIDKVFTSPEASSNPEALAYKIRIYGEIVGDSTLSTKYPDAKNVVLGSFGELQKVEPDTAKMNALMKNPSILPINGLSNVYTSEFNVGREAFNNKDNVKAFNGFNNAQKLGQFFIAGGFLPSADRATGIDTLTTAYAGFAAQNAVSTNQAYADSAAMIYEKLASRKIKSAGGADMLPAYQFMVNYYETKKDDANFQKALALGKELYPSDAYWGQEETRMMTSSSDPNVLLTKYAAIPNPTEEQAATFASSFGEAAKDSTVDPALKTKLIDAEVDAYQKAFTASKNGLYGYNAGIILMQNRFYPLDDAYRAAKGETADLKAKRAAIEKEQKGVADTLANIFEETYTTLKGKTDRSKRETVVLGSVVDRLAEVYGWQVDKARGHDPKAYDKYNALFKKYSAEHGTYNQ</sequence>
<evidence type="ECO:0000256" key="1">
    <source>
        <dbReference type="SAM" id="SignalP"/>
    </source>
</evidence>
<evidence type="ECO:0000313" key="3">
    <source>
        <dbReference type="Proteomes" id="UP000292424"/>
    </source>
</evidence>
<proteinExistence type="predicted"/>
<dbReference type="EMBL" id="CP044016">
    <property type="protein sequence ID" value="QES87242.1"/>
    <property type="molecule type" value="Genomic_DNA"/>
</dbReference>
<feature type="signal peptide" evidence="1">
    <location>
        <begin position="1"/>
        <end position="21"/>
    </location>
</feature>